<dbReference type="STRING" id="109264.A0A1F8AE10"/>
<proteinExistence type="predicted"/>
<dbReference type="GeneID" id="34445020"/>
<dbReference type="Gene3D" id="3.90.180.10">
    <property type="entry name" value="Medium-chain alcohol dehydrogenases, catalytic domain"/>
    <property type="match status" value="1"/>
</dbReference>
<dbReference type="Gene3D" id="3.40.50.720">
    <property type="entry name" value="NAD(P)-binding Rossmann-like Domain"/>
    <property type="match status" value="1"/>
</dbReference>
<dbReference type="AlphaFoldDB" id="A0A1F8AE10"/>
<accession>A0A1F8AE10</accession>
<dbReference type="OrthoDB" id="329835at2759"/>
<dbReference type="Proteomes" id="UP000179179">
    <property type="component" value="Unassembled WGS sequence"/>
</dbReference>
<dbReference type="RefSeq" id="XP_022393315.1">
    <property type="nucleotide sequence ID" value="XM_022528760.1"/>
</dbReference>
<protein>
    <submittedName>
        <fullName evidence="1">Putative polyketide synthase</fullName>
    </submittedName>
</protein>
<comment type="caution">
    <text evidence="1">The sequence shown here is derived from an EMBL/GenBank/DDBJ whole genome shotgun (WGS) entry which is preliminary data.</text>
</comment>
<reference evidence="1 2" key="1">
    <citation type="journal article" date="2016" name="Genome Biol. Evol.">
        <title>Draft genome sequence of an aflatoxigenic Aspergillus species, A. bombycis.</title>
        <authorList>
            <person name="Moore G.G."/>
            <person name="Mack B.M."/>
            <person name="Beltz S.B."/>
            <person name="Gilbert M.K."/>
        </authorList>
    </citation>
    <scope>NUCLEOTIDE SEQUENCE [LARGE SCALE GENOMIC DNA]</scope>
    <source>
        <strain evidence="2">NRRL 26010</strain>
    </source>
</reference>
<keyword evidence="2" id="KW-1185">Reference proteome</keyword>
<dbReference type="EMBL" id="LYCR01000008">
    <property type="protein sequence ID" value="OGM49598.1"/>
    <property type="molecule type" value="Genomic_DNA"/>
</dbReference>
<name>A0A1F8AE10_9EURO</name>
<organism evidence="1 2">
    <name type="scientific">Aspergillus bombycis</name>
    <dbReference type="NCBI Taxonomy" id="109264"/>
    <lineage>
        <taxon>Eukaryota</taxon>
        <taxon>Fungi</taxon>
        <taxon>Dikarya</taxon>
        <taxon>Ascomycota</taxon>
        <taxon>Pezizomycotina</taxon>
        <taxon>Eurotiomycetes</taxon>
        <taxon>Eurotiomycetidae</taxon>
        <taxon>Eurotiales</taxon>
        <taxon>Aspergillaceae</taxon>
        <taxon>Aspergillus</taxon>
    </lineage>
</organism>
<sequence length="73" mass="8040">MSKGLFRSVQPITSYGISEIEAAFRFMQTGKHQGKLIIEFQIDDRVMTVLDRKPNFTCDGNATYVIAGGLGGI</sequence>
<evidence type="ECO:0000313" key="2">
    <source>
        <dbReference type="Proteomes" id="UP000179179"/>
    </source>
</evidence>
<evidence type="ECO:0000313" key="1">
    <source>
        <dbReference type="EMBL" id="OGM49598.1"/>
    </source>
</evidence>
<gene>
    <name evidence="1" type="ORF">ABOM_001630</name>
</gene>